<sequence length="332" mass="35790">MLIVLQLSWGLKALFSTAFLPVLARISFIGAVFLFAFYATSRRHSALRLLAIVLLAPLASMATFIVAEWPNIGPYLAKTAGAAAFVVLTVVAWICGLTAASIALRFERKARERAERAVAESEKIALERSLLDARLRLLQAQIEPHFLFNTLANVQALVEAGSPNAAPVLRHLINYLRAAGPHLADADATLGRELHLVEAYLALMRMRMPDRLEYTLSVAPELSGLRFPAMALLTLVENAVRHGIDPTTDGGRIDVGATRDHATGAVNVWVADTGAGMPESAAPGAGLANVRARLRATFGETARLDLHEVAPHGVRAECHFTAREIECSPSLP</sequence>
<dbReference type="PANTHER" id="PTHR34220">
    <property type="entry name" value="SENSOR HISTIDINE KINASE YPDA"/>
    <property type="match status" value="1"/>
</dbReference>
<dbReference type="Gene3D" id="3.30.565.10">
    <property type="entry name" value="Histidine kinase-like ATPase, C-terminal domain"/>
    <property type="match status" value="1"/>
</dbReference>
<name>A0A6N9HDH8_9BURK</name>
<keyword evidence="1" id="KW-1133">Transmembrane helix</keyword>
<comment type="caution">
    <text evidence="3">The sequence shown here is derived from an EMBL/GenBank/DDBJ whole genome shotgun (WGS) entry which is preliminary data.</text>
</comment>
<feature type="domain" description="Signal transduction histidine kinase internal region" evidence="2">
    <location>
        <begin position="133"/>
        <end position="212"/>
    </location>
</feature>
<dbReference type="InterPro" id="IPR036890">
    <property type="entry name" value="HATPase_C_sf"/>
</dbReference>
<evidence type="ECO:0000313" key="4">
    <source>
        <dbReference type="Proteomes" id="UP000448575"/>
    </source>
</evidence>
<dbReference type="PANTHER" id="PTHR34220:SF9">
    <property type="entry name" value="SIGNAL TRANSDUCTION HISTIDINE KINASE INTERNAL REGION DOMAIN-CONTAINING PROTEIN"/>
    <property type="match status" value="1"/>
</dbReference>
<evidence type="ECO:0000256" key="1">
    <source>
        <dbReference type="SAM" id="Phobius"/>
    </source>
</evidence>
<proteinExistence type="predicted"/>
<dbReference type="GO" id="GO:0000155">
    <property type="term" value="F:phosphorelay sensor kinase activity"/>
    <property type="evidence" value="ECO:0007669"/>
    <property type="project" value="InterPro"/>
</dbReference>
<feature type="transmembrane region" description="Helical" evidence="1">
    <location>
        <begin position="79"/>
        <end position="104"/>
    </location>
</feature>
<evidence type="ECO:0000313" key="3">
    <source>
        <dbReference type="EMBL" id="MYN01212.1"/>
    </source>
</evidence>
<dbReference type="InterPro" id="IPR010559">
    <property type="entry name" value="Sig_transdc_His_kin_internal"/>
</dbReference>
<feature type="transmembrane region" description="Helical" evidence="1">
    <location>
        <begin position="46"/>
        <end position="67"/>
    </location>
</feature>
<dbReference type="AlphaFoldDB" id="A0A6N9HDH8"/>
<evidence type="ECO:0000259" key="2">
    <source>
        <dbReference type="Pfam" id="PF06580"/>
    </source>
</evidence>
<dbReference type="InterPro" id="IPR050640">
    <property type="entry name" value="Bact_2-comp_sensor_kinase"/>
</dbReference>
<keyword evidence="1" id="KW-0472">Membrane</keyword>
<dbReference type="GO" id="GO:0016020">
    <property type="term" value="C:membrane"/>
    <property type="evidence" value="ECO:0007669"/>
    <property type="project" value="InterPro"/>
</dbReference>
<organism evidence="3 4">
    <name type="scientific">Pseudoduganella guangdongensis</name>
    <dbReference type="NCBI Taxonomy" id="2692179"/>
    <lineage>
        <taxon>Bacteria</taxon>
        <taxon>Pseudomonadati</taxon>
        <taxon>Pseudomonadota</taxon>
        <taxon>Betaproteobacteria</taxon>
        <taxon>Burkholderiales</taxon>
        <taxon>Oxalobacteraceae</taxon>
        <taxon>Telluria group</taxon>
        <taxon>Pseudoduganella</taxon>
    </lineage>
</organism>
<dbReference type="Pfam" id="PF06580">
    <property type="entry name" value="His_kinase"/>
    <property type="match status" value="1"/>
</dbReference>
<gene>
    <name evidence="3" type="ORF">GTP41_03770</name>
</gene>
<feature type="transmembrane region" description="Helical" evidence="1">
    <location>
        <begin position="18"/>
        <end position="39"/>
    </location>
</feature>
<reference evidence="3 4" key="1">
    <citation type="submission" date="2019-12" db="EMBL/GenBank/DDBJ databases">
        <title>Novel species isolated from a subtropical stream in China.</title>
        <authorList>
            <person name="Lu H."/>
        </authorList>
    </citation>
    <scope>NUCLEOTIDE SEQUENCE [LARGE SCALE GENOMIC DNA]</scope>
    <source>
        <strain evidence="3 4">DS3</strain>
    </source>
</reference>
<accession>A0A6N9HDH8</accession>
<keyword evidence="4" id="KW-1185">Reference proteome</keyword>
<dbReference type="SUPFAM" id="SSF55874">
    <property type="entry name" value="ATPase domain of HSP90 chaperone/DNA topoisomerase II/histidine kinase"/>
    <property type="match status" value="1"/>
</dbReference>
<dbReference type="EMBL" id="WWCJ01000002">
    <property type="protein sequence ID" value="MYN01212.1"/>
    <property type="molecule type" value="Genomic_DNA"/>
</dbReference>
<keyword evidence="3" id="KW-0418">Kinase</keyword>
<keyword evidence="3" id="KW-0808">Transferase</keyword>
<keyword evidence="1" id="KW-0812">Transmembrane</keyword>
<dbReference type="Proteomes" id="UP000448575">
    <property type="component" value="Unassembled WGS sequence"/>
</dbReference>
<protein>
    <submittedName>
        <fullName evidence="3">Sensor histidine kinase</fullName>
    </submittedName>
</protein>